<dbReference type="PANTHER" id="PTHR33387:SF3">
    <property type="entry name" value="DUF985 DOMAIN-CONTAINING PROTEIN"/>
    <property type="match status" value="1"/>
</dbReference>
<evidence type="ECO:0000313" key="3">
    <source>
        <dbReference type="Proteomes" id="UP001172457"/>
    </source>
</evidence>
<dbReference type="InterPro" id="IPR039935">
    <property type="entry name" value="YML079W-like"/>
</dbReference>
<dbReference type="SUPFAM" id="SSF51182">
    <property type="entry name" value="RmlC-like cupins"/>
    <property type="match status" value="1"/>
</dbReference>
<comment type="caution">
    <text evidence="2">The sequence shown here is derived from an EMBL/GenBank/DDBJ whole genome shotgun (WGS) entry which is preliminary data.</text>
</comment>
<protein>
    <recommendedName>
        <fullName evidence="1">DUF985 domain-containing protein</fullName>
    </recommendedName>
</protein>
<gene>
    <name evidence="2" type="ORF">OSB04_020502</name>
</gene>
<feature type="domain" description="DUF985" evidence="1">
    <location>
        <begin position="31"/>
        <end position="189"/>
    </location>
</feature>
<accession>A0AA38STZ7</accession>
<dbReference type="InterPro" id="IPR009327">
    <property type="entry name" value="Cupin_DUF985"/>
</dbReference>
<dbReference type="AlphaFoldDB" id="A0AA38STZ7"/>
<name>A0AA38STZ7_9ASTR</name>
<dbReference type="CDD" id="cd06121">
    <property type="entry name" value="cupin_YML079wp"/>
    <property type="match status" value="1"/>
</dbReference>
<dbReference type="Pfam" id="PF06172">
    <property type="entry name" value="Cupin_5"/>
    <property type="match status" value="1"/>
</dbReference>
<sequence length="213" mass="24313">MVLVYHLRELFWVWIMLSLSYANGYRLTASEIMAKLNLKPNPEGGFYAETFRDTSISLSTSQLPPRYKVDRPISTAIYFFLPSGNVSLLHRIPSAETWHFYLGEPLTILELNDKDGSVKFTCIGQDIRENERVQYTVPPDVWFGAFPTRDYHISKDNAVVKNAPRDAEKHFSLVGTTVAPAFEFEDFVLANRSELISRFPDHESLISMITPSS</sequence>
<evidence type="ECO:0000313" key="2">
    <source>
        <dbReference type="EMBL" id="KAJ9547959.1"/>
    </source>
</evidence>
<dbReference type="Gene3D" id="2.60.120.10">
    <property type="entry name" value="Jelly Rolls"/>
    <property type="match status" value="1"/>
</dbReference>
<reference evidence="2" key="1">
    <citation type="submission" date="2023-03" db="EMBL/GenBank/DDBJ databases">
        <title>Chromosome-scale reference genome and RAD-based genetic map of yellow starthistle (Centaurea solstitialis) reveal putative structural variation and QTLs associated with invader traits.</title>
        <authorList>
            <person name="Reatini B."/>
            <person name="Cang F.A."/>
            <person name="Jiang Q."/>
            <person name="Mckibben M.T.W."/>
            <person name="Barker M.S."/>
            <person name="Rieseberg L.H."/>
            <person name="Dlugosch K.M."/>
        </authorList>
    </citation>
    <scope>NUCLEOTIDE SEQUENCE</scope>
    <source>
        <strain evidence="2">CAN-66</strain>
        <tissue evidence="2">Leaf</tissue>
    </source>
</reference>
<dbReference type="EMBL" id="JARYMX010000005">
    <property type="protein sequence ID" value="KAJ9547959.1"/>
    <property type="molecule type" value="Genomic_DNA"/>
</dbReference>
<keyword evidence="3" id="KW-1185">Reference proteome</keyword>
<organism evidence="2 3">
    <name type="scientific">Centaurea solstitialis</name>
    <name type="common">yellow star-thistle</name>
    <dbReference type="NCBI Taxonomy" id="347529"/>
    <lineage>
        <taxon>Eukaryota</taxon>
        <taxon>Viridiplantae</taxon>
        <taxon>Streptophyta</taxon>
        <taxon>Embryophyta</taxon>
        <taxon>Tracheophyta</taxon>
        <taxon>Spermatophyta</taxon>
        <taxon>Magnoliopsida</taxon>
        <taxon>eudicotyledons</taxon>
        <taxon>Gunneridae</taxon>
        <taxon>Pentapetalae</taxon>
        <taxon>asterids</taxon>
        <taxon>campanulids</taxon>
        <taxon>Asterales</taxon>
        <taxon>Asteraceae</taxon>
        <taxon>Carduoideae</taxon>
        <taxon>Cardueae</taxon>
        <taxon>Centaureinae</taxon>
        <taxon>Centaurea</taxon>
    </lineage>
</organism>
<proteinExistence type="predicted"/>
<dbReference type="Proteomes" id="UP001172457">
    <property type="component" value="Chromosome 5"/>
</dbReference>
<dbReference type="InterPro" id="IPR011051">
    <property type="entry name" value="RmlC_Cupin_sf"/>
</dbReference>
<evidence type="ECO:0000259" key="1">
    <source>
        <dbReference type="Pfam" id="PF06172"/>
    </source>
</evidence>
<dbReference type="PANTHER" id="PTHR33387">
    <property type="entry name" value="RMLC-LIKE JELLY ROLL FOLD PROTEIN"/>
    <property type="match status" value="1"/>
</dbReference>
<dbReference type="InterPro" id="IPR014710">
    <property type="entry name" value="RmlC-like_jellyroll"/>
</dbReference>